<comment type="caution">
    <text evidence="6">The sequence shown here is derived from an EMBL/GenBank/DDBJ whole genome shotgun (WGS) entry which is preliminary data.</text>
</comment>
<dbReference type="AlphaFoldDB" id="A0A235BQI5"/>
<sequence length="169" mass="19091">MKKEEKQRLIEILGKELESATGIYFLDFTGLSAQDMRSLRTAMRKGNIKIRVVKNIVAKFALEKLKLNNLLCFLDGPTAISYVYENPILPSKVINDFSKEKEIRVKGGFIEGSLISSEEIKELALLPNREVLLQKLLFSLSNSLYTLLNTLRSPLQGFVGVLDQISKRS</sequence>
<dbReference type="EMBL" id="NOZQ01000182">
    <property type="protein sequence ID" value="OYD14456.1"/>
    <property type="molecule type" value="Genomic_DNA"/>
</dbReference>
<evidence type="ECO:0000256" key="4">
    <source>
        <dbReference type="ARBA" id="ARBA00035202"/>
    </source>
</evidence>
<dbReference type="InterPro" id="IPR043141">
    <property type="entry name" value="Ribosomal_uL10-like_sf"/>
</dbReference>
<dbReference type="NCBIfam" id="NF000955">
    <property type="entry name" value="PRK00099.1-1"/>
    <property type="match status" value="1"/>
</dbReference>
<comment type="similarity">
    <text evidence="1 5">Belongs to the universal ribosomal protein uL10 family.</text>
</comment>
<dbReference type="InterPro" id="IPR022973">
    <property type="entry name" value="Ribosomal_uL10_bac"/>
</dbReference>
<evidence type="ECO:0000256" key="1">
    <source>
        <dbReference type="ARBA" id="ARBA00008889"/>
    </source>
</evidence>
<keyword evidence="2 5" id="KW-0689">Ribosomal protein</keyword>
<dbReference type="CDD" id="cd05797">
    <property type="entry name" value="Ribosomal_L10"/>
    <property type="match status" value="1"/>
</dbReference>
<evidence type="ECO:0000313" key="7">
    <source>
        <dbReference type="Proteomes" id="UP000215215"/>
    </source>
</evidence>
<evidence type="ECO:0000256" key="5">
    <source>
        <dbReference type="HAMAP-Rule" id="MF_00362"/>
    </source>
</evidence>
<comment type="function">
    <text evidence="5">Forms part of the ribosomal stalk, playing a central role in the interaction of the ribosome with GTP-bound translation factors.</text>
</comment>
<keyword evidence="5" id="KW-0699">rRNA-binding</keyword>
<dbReference type="Pfam" id="PF00466">
    <property type="entry name" value="Ribosomal_L10"/>
    <property type="match status" value="1"/>
</dbReference>
<protein>
    <recommendedName>
        <fullName evidence="4 5">Large ribosomal subunit protein uL10</fullName>
    </recommendedName>
</protein>
<organism evidence="6 7">
    <name type="scientific">candidate division WOR-3 bacterium JGI_Cruoil_03_44_89</name>
    <dbReference type="NCBI Taxonomy" id="1973748"/>
    <lineage>
        <taxon>Bacteria</taxon>
        <taxon>Bacteria division WOR-3</taxon>
    </lineage>
</organism>
<dbReference type="GO" id="GO:0070180">
    <property type="term" value="F:large ribosomal subunit rRNA binding"/>
    <property type="evidence" value="ECO:0007669"/>
    <property type="project" value="UniProtKB-UniRule"/>
</dbReference>
<dbReference type="Proteomes" id="UP000215215">
    <property type="component" value="Unassembled WGS sequence"/>
</dbReference>
<dbReference type="HAMAP" id="MF_00362">
    <property type="entry name" value="Ribosomal_uL10"/>
    <property type="match status" value="1"/>
</dbReference>
<reference evidence="6 7" key="1">
    <citation type="submission" date="2017-07" db="EMBL/GenBank/DDBJ databases">
        <title>Recovery of genomes from metagenomes via a dereplication, aggregation, and scoring strategy.</title>
        <authorList>
            <person name="Sieber C.M."/>
            <person name="Probst A.J."/>
            <person name="Sharrar A."/>
            <person name="Thomas B.C."/>
            <person name="Hess M."/>
            <person name="Tringe S.G."/>
            <person name="Banfield J.F."/>
        </authorList>
    </citation>
    <scope>NUCLEOTIDE SEQUENCE [LARGE SCALE GENOMIC DNA]</scope>
    <source>
        <strain evidence="6">JGI_Cruoil_03_44_89</strain>
    </source>
</reference>
<dbReference type="InterPro" id="IPR002363">
    <property type="entry name" value="Ribosomal_uL10_CS_bac"/>
</dbReference>
<dbReference type="PANTHER" id="PTHR11560">
    <property type="entry name" value="39S RIBOSOMAL PROTEIN L10, MITOCHONDRIAL"/>
    <property type="match status" value="1"/>
</dbReference>
<accession>A0A235BQI5</accession>
<evidence type="ECO:0000313" key="6">
    <source>
        <dbReference type="EMBL" id="OYD14456.1"/>
    </source>
</evidence>
<dbReference type="InterPro" id="IPR001790">
    <property type="entry name" value="Ribosomal_uL10"/>
</dbReference>
<name>A0A235BQI5_UNCW3</name>
<dbReference type="InterPro" id="IPR047865">
    <property type="entry name" value="Ribosomal_uL10_bac_type"/>
</dbReference>
<gene>
    <name evidence="5 6" type="primary">rplJ</name>
    <name evidence="6" type="ORF">CH333_07930</name>
</gene>
<keyword evidence="3 5" id="KW-0687">Ribonucleoprotein</keyword>
<evidence type="ECO:0000256" key="2">
    <source>
        <dbReference type="ARBA" id="ARBA00022980"/>
    </source>
</evidence>
<keyword evidence="5" id="KW-0694">RNA-binding</keyword>
<proteinExistence type="inferred from homology"/>
<dbReference type="GO" id="GO:0015934">
    <property type="term" value="C:large ribosomal subunit"/>
    <property type="evidence" value="ECO:0007669"/>
    <property type="project" value="InterPro"/>
</dbReference>
<dbReference type="GO" id="GO:0003735">
    <property type="term" value="F:structural constituent of ribosome"/>
    <property type="evidence" value="ECO:0007669"/>
    <property type="project" value="InterPro"/>
</dbReference>
<dbReference type="PROSITE" id="PS01109">
    <property type="entry name" value="RIBOSOMAL_L10"/>
    <property type="match status" value="1"/>
</dbReference>
<dbReference type="Gene3D" id="6.10.250.290">
    <property type="match status" value="1"/>
</dbReference>
<evidence type="ECO:0000256" key="3">
    <source>
        <dbReference type="ARBA" id="ARBA00023274"/>
    </source>
</evidence>
<comment type="subunit">
    <text evidence="5">Part of the ribosomal stalk of the 50S ribosomal subunit. The N-terminus interacts with L11 and the large rRNA to form the base of the stalk. The C-terminus forms an elongated spine to which L12 dimers bind in a sequential fashion forming a multimeric L10(L12)X complex.</text>
</comment>
<dbReference type="GO" id="GO:0006412">
    <property type="term" value="P:translation"/>
    <property type="evidence" value="ECO:0007669"/>
    <property type="project" value="UniProtKB-UniRule"/>
</dbReference>
<dbReference type="SUPFAM" id="SSF160369">
    <property type="entry name" value="Ribosomal protein L10-like"/>
    <property type="match status" value="1"/>
</dbReference>
<dbReference type="Gene3D" id="3.30.70.1730">
    <property type="match status" value="1"/>
</dbReference>